<protein>
    <submittedName>
        <fullName evidence="6">Ribonucleotide transport ATP-binding protein mkl</fullName>
    </submittedName>
</protein>
<dbReference type="Pfam" id="PF00005">
    <property type="entry name" value="ABC_tran"/>
    <property type="match status" value="1"/>
</dbReference>
<evidence type="ECO:0000256" key="2">
    <source>
        <dbReference type="ARBA" id="ARBA00022741"/>
    </source>
</evidence>
<dbReference type="InterPro" id="IPR027417">
    <property type="entry name" value="P-loop_NTPase"/>
</dbReference>
<evidence type="ECO:0000256" key="4">
    <source>
        <dbReference type="SAM" id="MobiDB-lite"/>
    </source>
</evidence>
<sequence>MAGVSIEVNGLSKSFGSSKIWEDVTLTIPAGEVSVMLGPSGTGKSVFLKSLIGLLRPERGSIVIDGTDIIQCSAKELYEIRTLFGVLFQDGALFGSMNIYDNTAFPLREHTKKSESEIREIVMEKLEIVGMPNDGHKFPGEISGGMRKRAGLARALVLDPKILLVDEPDSGLDPVRTAYLSQLLIDINAQIDATVLIVTHNINIVRTVPDNIGMLYRKHLVMFGPREVLLTSDEPAVKQFLNGRRIGPIGMSEEKDEATAAAEQAALDAGHGDGGVEEVEGVPPQITVTPGMPVRQAVARRQARVREILHTLPPAAQAAILEDLNNTSGQTQQAAPLPQNYDEPTARHQRTADDEPTGVIEVPGKS</sequence>
<name>A0AAI8XPE0_MYCME</name>
<evidence type="ECO:0000313" key="7">
    <source>
        <dbReference type="Proteomes" id="UP001241092"/>
    </source>
</evidence>
<keyword evidence="2" id="KW-0547">Nucleotide-binding</keyword>
<dbReference type="SUPFAM" id="SSF52540">
    <property type="entry name" value="P-loop containing nucleoside triphosphate hydrolases"/>
    <property type="match status" value="1"/>
</dbReference>
<dbReference type="InterPro" id="IPR003439">
    <property type="entry name" value="ABC_transporter-like_ATP-bd"/>
</dbReference>
<dbReference type="GO" id="GO:0016887">
    <property type="term" value="F:ATP hydrolysis activity"/>
    <property type="evidence" value="ECO:0007669"/>
    <property type="project" value="InterPro"/>
</dbReference>
<evidence type="ECO:0000313" key="6">
    <source>
        <dbReference type="EMBL" id="BDY29847.1"/>
    </source>
</evidence>
<evidence type="ECO:0000256" key="3">
    <source>
        <dbReference type="ARBA" id="ARBA00022840"/>
    </source>
</evidence>
<gene>
    <name evidence="6" type="primary">mkl</name>
    <name evidence="6" type="ORF">hbim_03790</name>
</gene>
<evidence type="ECO:0000256" key="1">
    <source>
        <dbReference type="ARBA" id="ARBA00022448"/>
    </source>
</evidence>
<proteinExistence type="predicted"/>
<keyword evidence="1" id="KW-0813">Transport</keyword>
<dbReference type="AlphaFoldDB" id="A0AAI8XPE0"/>
<accession>A0AAI8XPE0</accession>
<dbReference type="GO" id="GO:0005524">
    <property type="term" value="F:ATP binding"/>
    <property type="evidence" value="ECO:0007669"/>
    <property type="project" value="UniProtKB-KW"/>
</dbReference>
<dbReference type="PROSITE" id="PS50893">
    <property type="entry name" value="ABC_TRANSPORTER_2"/>
    <property type="match status" value="1"/>
</dbReference>
<dbReference type="PANTHER" id="PTHR43023">
    <property type="entry name" value="PROTEIN TRIGALACTOSYLDIACYLGLYCEROL 3, CHLOROPLASTIC"/>
    <property type="match status" value="1"/>
</dbReference>
<dbReference type="Proteomes" id="UP001241092">
    <property type="component" value="Chromosome"/>
</dbReference>
<dbReference type="CDD" id="cd03261">
    <property type="entry name" value="ABC_Org_Solvent_Resistant"/>
    <property type="match status" value="1"/>
</dbReference>
<feature type="region of interest" description="Disordered" evidence="4">
    <location>
        <begin position="324"/>
        <end position="366"/>
    </location>
</feature>
<organism evidence="6 7">
    <name type="scientific">Mycolicibacterium mageritense</name>
    <name type="common">Mycobacterium mageritense</name>
    <dbReference type="NCBI Taxonomy" id="53462"/>
    <lineage>
        <taxon>Bacteria</taxon>
        <taxon>Bacillati</taxon>
        <taxon>Actinomycetota</taxon>
        <taxon>Actinomycetes</taxon>
        <taxon>Mycobacteriales</taxon>
        <taxon>Mycobacteriaceae</taxon>
        <taxon>Mycolicibacterium</taxon>
    </lineage>
</organism>
<dbReference type="SMART" id="SM00382">
    <property type="entry name" value="AAA"/>
    <property type="match status" value="1"/>
</dbReference>
<dbReference type="RefSeq" id="WP_073910430.1">
    <property type="nucleotide sequence ID" value="NZ_AP027452.1"/>
</dbReference>
<dbReference type="InterPro" id="IPR003593">
    <property type="entry name" value="AAA+_ATPase"/>
</dbReference>
<feature type="domain" description="ABC transporter" evidence="5">
    <location>
        <begin position="6"/>
        <end position="242"/>
    </location>
</feature>
<dbReference type="Gene3D" id="3.40.50.300">
    <property type="entry name" value="P-loop containing nucleotide triphosphate hydrolases"/>
    <property type="match status" value="1"/>
</dbReference>
<evidence type="ECO:0000259" key="5">
    <source>
        <dbReference type="PROSITE" id="PS50893"/>
    </source>
</evidence>
<feature type="compositionally biased region" description="Basic and acidic residues" evidence="4">
    <location>
        <begin position="344"/>
        <end position="353"/>
    </location>
</feature>
<dbReference type="PANTHER" id="PTHR43023:SF6">
    <property type="entry name" value="INTERMEMBRANE PHOSPHOLIPID TRANSPORT SYSTEM ATP-BINDING PROTEIN MLAF"/>
    <property type="match status" value="1"/>
</dbReference>
<dbReference type="PROSITE" id="PS00211">
    <property type="entry name" value="ABC_TRANSPORTER_1"/>
    <property type="match status" value="1"/>
</dbReference>
<feature type="compositionally biased region" description="Polar residues" evidence="4">
    <location>
        <begin position="324"/>
        <end position="334"/>
    </location>
</feature>
<keyword evidence="3 6" id="KW-0067">ATP-binding</keyword>
<dbReference type="EMBL" id="AP027452">
    <property type="protein sequence ID" value="BDY29847.1"/>
    <property type="molecule type" value="Genomic_DNA"/>
</dbReference>
<dbReference type="InterPro" id="IPR017871">
    <property type="entry name" value="ABC_transporter-like_CS"/>
</dbReference>
<reference evidence="6" key="1">
    <citation type="submission" date="2023-03" db="EMBL/GenBank/DDBJ databases">
        <title>Draft genome sequence of a Mycolicibacterium mageritense strain H4_3_1 isolated from a hybrid biological-inorganic system reactor.</title>
        <authorList>
            <person name="Feng X."/>
            <person name="Kazama D."/>
            <person name="Sato K."/>
            <person name="Kobayashi H."/>
        </authorList>
    </citation>
    <scope>NUCLEOTIDE SEQUENCE</scope>
    <source>
        <strain evidence="6">H4_3_1</strain>
    </source>
</reference>